<accession>A0A0A9FRL4</accession>
<name>A0A0A9FRL4_ARUDO</name>
<evidence type="ECO:0000313" key="1">
    <source>
        <dbReference type="EMBL" id="JAE13889.1"/>
    </source>
</evidence>
<sequence length="37" mass="4234">MCSLLVLQLNLETKQPMLTRLQESWSKTLLKNSVSSL</sequence>
<dbReference type="EMBL" id="GBRH01184007">
    <property type="protein sequence ID" value="JAE13889.1"/>
    <property type="molecule type" value="Transcribed_RNA"/>
</dbReference>
<dbReference type="AlphaFoldDB" id="A0A0A9FRL4"/>
<reference evidence="1" key="2">
    <citation type="journal article" date="2015" name="Data Brief">
        <title>Shoot transcriptome of the giant reed, Arundo donax.</title>
        <authorList>
            <person name="Barrero R.A."/>
            <person name="Guerrero F.D."/>
            <person name="Moolhuijzen P."/>
            <person name="Goolsby J.A."/>
            <person name="Tidwell J."/>
            <person name="Bellgard S.E."/>
            <person name="Bellgard M.I."/>
        </authorList>
    </citation>
    <scope>NUCLEOTIDE SEQUENCE</scope>
    <source>
        <tissue evidence="1">Shoot tissue taken approximately 20 cm above the soil surface</tissue>
    </source>
</reference>
<protein>
    <submittedName>
        <fullName evidence="1">Uncharacterized protein</fullName>
    </submittedName>
</protein>
<proteinExistence type="predicted"/>
<organism evidence="1">
    <name type="scientific">Arundo donax</name>
    <name type="common">Giant reed</name>
    <name type="synonym">Donax arundinaceus</name>
    <dbReference type="NCBI Taxonomy" id="35708"/>
    <lineage>
        <taxon>Eukaryota</taxon>
        <taxon>Viridiplantae</taxon>
        <taxon>Streptophyta</taxon>
        <taxon>Embryophyta</taxon>
        <taxon>Tracheophyta</taxon>
        <taxon>Spermatophyta</taxon>
        <taxon>Magnoliopsida</taxon>
        <taxon>Liliopsida</taxon>
        <taxon>Poales</taxon>
        <taxon>Poaceae</taxon>
        <taxon>PACMAD clade</taxon>
        <taxon>Arundinoideae</taxon>
        <taxon>Arundineae</taxon>
        <taxon>Arundo</taxon>
    </lineage>
</organism>
<reference evidence="1" key="1">
    <citation type="submission" date="2014-09" db="EMBL/GenBank/DDBJ databases">
        <authorList>
            <person name="Magalhaes I.L.F."/>
            <person name="Oliveira U."/>
            <person name="Santos F.R."/>
            <person name="Vidigal T.H.D.A."/>
            <person name="Brescovit A.D."/>
            <person name="Santos A.J."/>
        </authorList>
    </citation>
    <scope>NUCLEOTIDE SEQUENCE</scope>
    <source>
        <tissue evidence="1">Shoot tissue taken approximately 20 cm above the soil surface</tissue>
    </source>
</reference>